<comment type="caution">
    <text evidence="1">The sequence shown here is derived from an EMBL/GenBank/DDBJ whole genome shotgun (WGS) entry which is preliminary data.</text>
</comment>
<reference evidence="1" key="1">
    <citation type="submission" date="2021-06" db="EMBL/GenBank/DDBJ databases">
        <authorList>
            <person name="Kallberg Y."/>
            <person name="Tangrot J."/>
            <person name="Rosling A."/>
        </authorList>
    </citation>
    <scope>NUCLEOTIDE SEQUENCE</scope>
    <source>
        <strain evidence="1">AU212A</strain>
    </source>
</reference>
<sequence>ESTQLKRVSESFLFKVQSNNTLPNYLQLDNTICSNCYNSITINSLFEFK</sequence>
<keyword evidence="2" id="KW-1185">Reference proteome</keyword>
<evidence type="ECO:0000313" key="2">
    <source>
        <dbReference type="Proteomes" id="UP000789860"/>
    </source>
</evidence>
<dbReference type="Proteomes" id="UP000789860">
    <property type="component" value="Unassembled WGS sequence"/>
</dbReference>
<accession>A0ACA9NHG0</accession>
<dbReference type="EMBL" id="CAJVPM010025014">
    <property type="protein sequence ID" value="CAG8655986.1"/>
    <property type="molecule type" value="Genomic_DNA"/>
</dbReference>
<proteinExistence type="predicted"/>
<gene>
    <name evidence="1" type="ORF">SCALOS_LOCUS8842</name>
</gene>
<organism evidence="1 2">
    <name type="scientific">Scutellospora calospora</name>
    <dbReference type="NCBI Taxonomy" id="85575"/>
    <lineage>
        <taxon>Eukaryota</taxon>
        <taxon>Fungi</taxon>
        <taxon>Fungi incertae sedis</taxon>
        <taxon>Mucoromycota</taxon>
        <taxon>Glomeromycotina</taxon>
        <taxon>Glomeromycetes</taxon>
        <taxon>Diversisporales</taxon>
        <taxon>Gigasporaceae</taxon>
        <taxon>Scutellospora</taxon>
    </lineage>
</organism>
<protein>
    <submittedName>
        <fullName evidence="1">3771_t:CDS:1</fullName>
    </submittedName>
</protein>
<name>A0ACA9NHG0_9GLOM</name>
<feature type="non-terminal residue" evidence="1">
    <location>
        <position position="1"/>
    </location>
</feature>
<evidence type="ECO:0000313" key="1">
    <source>
        <dbReference type="EMBL" id="CAG8655986.1"/>
    </source>
</evidence>